<evidence type="ECO:0000256" key="1">
    <source>
        <dbReference type="SAM" id="MobiDB-lite"/>
    </source>
</evidence>
<dbReference type="InterPro" id="IPR021109">
    <property type="entry name" value="Peptidase_aspartic_dom_sf"/>
</dbReference>
<dbReference type="Pfam" id="PF05618">
    <property type="entry name" value="Zn_protease"/>
    <property type="match status" value="1"/>
</dbReference>
<dbReference type="AlphaFoldDB" id="A0AAJ0U5I4"/>
<proteinExistence type="predicted"/>
<keyword evidence="3" id="KW-0378">Hydrolase</keyword>
<feature type="domain" description="Retropepsin-like aspartic endopeptidase" evidence="2">
    <location>
        <begin position="7"/>
        <end position="142"/>
    </location>
</feature>
<dbReference type="GO" id="GO:0008233">
    <property type="term" value="F:peptidase activity"/>
    <property type="evidence" value="ECO:0007669"/>
    <property type="project" value="UniProtKB-KW"/>
</dbReference>
<accession>A0AAJ0U5I4</accession>
<dbReference type="RefSeq" id="WP_200346376.1">
    <property type="nucleotide sequence ID" value="NZ_NRSJ01000019.1"/>
</dbReference>
<evidence type="ECO:0000313" key="4">
    <source>
        <dbReference type="Proteomes" id="UP001296776"/>
    </source>
</evidence>
<organism evidence="3 4">
    <name type="scientific">Halochromatium glycolicum</name>
    <dbReference type="NCBI Taxonomy" id="85075"/>
    <lineage>
        <taxon>Bacteria</taxon>
        <taxon>Pseudomonadati</taxon>
        <taxon>Pseudomonadota</taxon>
        <taxon>Gammaproteobacteria</taxon>
        <taxon>Chromatiales</taxon>
        <taxon>Chromatiaceae</taxon>
        <taxon>Halochromatium</taxon>
    </lineage>
</organism>
<dbReference type="Gene3D" id="2.40.70.10">
    <property type="entry name" value="Acid Proteases"/>
    <property type="match status" value="1"/>
</dbReference>
<dbReference type="EMBL" id="NRSJ01000019">
    <property type="protein sequence ID" value="MBK1705162.1"/>
    <property type="molecule type" value="Genomic_DNA"/>
</dbReference>
<feature type="compositionally biased region" description="Basic and acidic residues" evidence="1">
    <location>
        <begin position="155"/>
        <end position="170"/>
    </location>
</feature>
<keyword evidence="3" id="KW-0645">Protease</keyword>
<keyword evidence="4" id="KW-1185">Reference proteome</keyword>
<dbReference type="PANTHER" id="PTHR38037:SF1">
    <property type="entry name" value="ATP-DEPENDENT ZINC PROTEASE DOMAIN-CONTAINING PROTEIN-RELATED"/>
    <property type="match status" value="1"/>
</dbReference>
<evidence type="ECO:0000313" key="3">
    <source>
        <dbReference type="EMBL" id="MBK1705162.1"/>
    </source>
</evidence>
<dbReference type="GO" id="GO:0006508">
    <property type="term" value="P:proteolysis"/>
    <property type="evidence" value="ECO:0007669"/>
    <property type="project" value="UniProtKB-KW"/>
</dbReference>
<gene>
    <name evidence="3" type="ORF">CKO40_11570</name>
</gene>
<dbReference type="Proteomes" id="UP001296776">
    <property type="component" value="Unassembled WGS sequence"/>
</dbReference>
<reference evidence="3" key="2">
    <citation type="journal article" date="2020" name="Microorganisms">
        <title>Osmotic Adaptation and Compatible Solute Biosynthesis of Phototrophic Bacteria as Revealed from Genome Analyses.</title>
        <authorList>
            <person name="Imhoff J.F."/>
            <person name="Rahn T."/>
            <person name="Kunzel S."/>
            <person name="Keller A."/>
            <person name="Neulinger S.C."/>
        </authorList>
    </citation>
    <scope>NUCLEOTIDE SEQUENCE</scope>
    <source>
        <strain evidence="3">DSM 11080</strain>
    </source>
</reference>
<protein>
    <submittedName>
        <fullName evidence="3">ATP-dependent zinc protease</fullName>
    </submittedName>
</protein>
<dbReference type="PANTHER" id="PTHR38037">
    <property type="entry name" value="ZN_PROTEASE DOMAIN-CONTAINING PROTEIN"/>
    <property type="match status" value="1"/>
</dbReference>
<sequence>MTDAPLIVGWREWVGLPGLGLPLIKAKVDTGARTSALHAFELERFVQDGNDWVRFSVHPLQGRDDLIVRCAAPLLDQRPVTDSGGHREERPVITATLALGAERWPVELTLTDRDTLRFRMLVGRTALTGRALVDVRQSFLTGRRHDPAGAYMNERSGESADAPDGRGELR</sequence>
<reference evidence="3" key="1">
    <citation type="submission" date="2017-08" db="EMBL/GenBank/DDBJ databases">
        <authorList>
            <person name="Imhoff J.F."/>
            <person name="Rahn T."/>
            <person name="Kuenzel S."/>
            <person name="Neulinger S.C."/>
        </authorList>
    </citation>
    <scope>NUCLEOTIDE SEQUENCE</scope>
    <source>
        <strain evidence="3">DSM 11080</strain>
    </source>
</reference>
<dbReference type="SUPFAM" id="SSF50630">
    <property type="entry name" value="Acid proteases"/>
    <property type="match status" value="1"/>
</dbReference>
<evidence type="ECO:0000259" key="2">
    <source>
        <dbReference type="Pfam" id="PF05618"/>
    </source>
</evidence>
<dbReference type="InterPro" id="IPR008503">
    <property type="entry name" value="Asp_endopeptidase"/>
</dbReference>
<feature type="region of interest" description="Disordered" evidence="1">
    <location>
        <begin position="145"/>
        <end position="170"/>
    </location>
</feature>
<name>A0AAJ0U5I4_9GAMM</name>
<comment type="caution">
    <text evidence="3">The sequence shown here is derived from an EMBL/GenBank/DDBJ whole genome shotgun (WGS) entry which is preliminary data.</text>
</comment>